<dbReference type="STRING" id="34475.A0A4Y9YU74"/>
<evidence type="ECO:0000313" key="2">
    <source>
        <dbReference type="EMBL" id="TFY65277.1"/>
    </source>
</evidence>
<comment type="caution">
    <text evidence="2">The sequence shown here is derived from an EMBL/GenBank/DDBJ whole genome shotgun (WGS) entry which is preliminary data.</text>
</comment>
<protein>
    <submittedName>
        <fullName evidence="2">Uncharacterized protein</fullName>
    </submittedName>
</protein>
<dbReference type="InterPro" id="IPR041078">
    <property type="entry name" value="Plavaka"/>
</dbReference>
<accession>A0A4Y9YU74</accession>
<organism evidence="2 3">
    <name type="scientific">Rhodofomes roseus</name>
    <dbReference type="NCBI Taxonomy" id="34475"/>
    <lineage>
        <taxon>Eukaryota</taxon>
        <taxon>Fungi</taxon>
        <taxon>Dikarya</taxon>
        <taxon>Basidiomycota</taxon>
        <taxon>Agaricomycotina</taxon>
        <taxon>Agaricomycetes</taxon>
        <taxon>Polyporales</taxon>
        <taxon>Rhodofomes</taxon>
    </lineage>
</organism>
<evidence type="ECO:0000256" key="1">
    <source>
        <dbReference type="SAM" id="MobiDB-lite"/>
    </source>
</evidence>
<feature type="region of interest" description="Disordered" evidence="1">
    <location>
        <begin position="169"/>
        <end position="189"/>
    </location>
</feature>
<dbReference type="Pfam" id="PF18759">
    <property type="entry name" value="Plavaka"/>
    <property type="match status" value="1"/>
</dbReference>
<sequence length="214" mass="23520">MWTTYRGTYGVPFAAIFAPSQNFARAPIPEFRTPPSQNFARPHRTERGQQHSVATAGGPAFHPISLSLGNLHDDALRAHPNAILPIAFLAISQVSDAHQEVDPEDLRAFRRQLYRASLEMLFAPLEGGLQRREYDVTRCPDGHYRRAVYQLGPVVVDMPFASGADIEDSVDAEDSAHDTADVEDVERDGGEVPELAAALEDLSVQAGGVTVRWM</sequence>
<proteinExistence type="predicted"/>
<dbReference type="EMBL" id="SEKV01000073">
    <property type="protein sequence ID" value="TFY65277.1"/>
    <property type="molecule type" value="Genomic_DNA"/>
</dbReference>
<evidence type="ECO:0000313" key="3">
    <source>
        <dbReference type="Proteomes" id="UP000298390"/>
    </source>
</evidence>
<feature type="region of interest" description="Disordered" evidence="1">
    <location>
        <begin position="32"/>
        <end position="56"/>
    </location>
</feature>
<dbReference type="AlphaFoldDB" id="A0A4Y9YU74"/>
<dbReference type="Proteomes" id="UP000298390">
    <property type="component" value="Unassembled WGS sequence"/>
</dbReference>
<gene>
    <name evidence="2" type="ORF">EVJ58_g2069</name>
</gene>
<name>A0A4Y9YU74_9APHY</name>
<reference evidence="2 3" key="1">
    <citation type="submission" date="2019-01" db="EMBL/GenBank/DDBJ databases">
        <title>Genome sequencing of the rare red list fungi Fomitopsis rosea.</title>
        <authorList>
            <person name="Buettner E."/>
            <person name="Kellner H."/>
        </authorList>
    </citation>
    <scope>NUCLEOTIDE SEQUENCE [LARGE SCALE GENOMIC DNA]</scope>
    <source>
        <strain evidence="2 3">DSM 105464</strain>
    </source>
</reference>